<dbReference type="InterPro" id="IPR014755">
    <property type="entry name" value="Cu-Rt/internalin_Ig-like"/>
</dbReference>
<sequence length="978" mass="108268">MGNKKTVGKLVASSVAATSVLAAVSPASIDAAEVEDFTDVKLGGSHYDSIKALTEQGVISGHTSTEYGVYAGMERVHSAVMFARALDLEVPSDTDAVLDTYEDVDSDHEYAEEIAAVTDAGIFRGSGGYFGPSNTLTREQMATTIVKAFKLEDDGYESIVHLDNVSPSHRSGVKILARYGITNQLDDFRPKELVKRGQFATFVYRVQQILEEQNSGEPSIEKVEANNLKQIEITLQGDIDIEAAKNSRHYELENENGKELDFTIAFESDEDVQAASNSKKLLLTIDDLDVPENQDVLTLTIDEEVAGEEVKEEIEFFDTVVPEVTNTEVIGSSTVKISFSEPLAVKESDGDWVHLFTGETLEELFEIEQDGDDLFVRSVNFNKNNTEAIVEFYSSFDEGYLDLTIDPGLEDYAGLRLKDTEYSLRVISDEDAPEVVGYKNATPNSVTLVFDEEILLTSSADYDHFYHTNSSNTVDEEANTTTGYGAEVDGKELTLYFKDSTLPSGTAYIFIDGKSLLDHWDNVKASQTRLEVSIEEDETKPEVENVESVAEDEIEITFSEEIDEDSVDEANFSIVNSQGQDIRVDDIVVDGDLISVTFRDKVTGRHMIELEGVEDLSGNEMSPANYEFNVEDSTPIKTDEVSAKIYDNNDDFWLAVVHFPEPMATSGKYAINDLDNYQINGKILSDLEDVDIDVTDNQTTVELQIPKHQEDDFSISENDDITIARIADESGNAISAYSFDVNLDKQGFVEIDRIEVTEVDTLEIYFDDQVALDIDDFSFENDNVTIDPAGVSVSSEDGRSVVTIQLSEEIAYDLSDFEVIVNRNNTENRYGEKIKYYSPGEVTLLDKIAPEVLFDGDGDPEVELEESNNRINLTFTESLAAIGTDSDEINSLLASLDLVIEDEDGEELTPGTEYSLATKSWDDSVLEITFKGAYEDYKGTLDIAIEDPSYIMDAEKIEGSGANLVEEVDGISVNVDFE</sequence>
<evidence type="ECO:0000313" key="5">
    <source>
        <dbReference type="Proteomes" id="UP001296943"/>
    </source>
</evidence>
<feature type="domain" description="SLH" evidence="3">
    <location>
        <begin position="33"/>
        <end position="96"/>
    </location>
</feature>
<evidence type="ECO:0000256" key="2">
    <source>
        <dbReference type="SAM" id="SignalP"/>
    </source>
</evidence>
<dbReference type="Pfam" id="PF00395">
    <property type="entry name" value="SLH"/>
    <property type="match status" value="1"/>
</dbReference>
<proteinExistence type="predicted"/>
<evidence type="ECO:0000313" key="4">
    <source>
        <dbReference type="EMBL" id="MBM7571403.1"/>
    </source>
</evidence>
<gene>
    <name evidence="4" type="ORF">JOC48_001899</name>
</gene>
<feature type="domain" description="SLH" evidence="3">
    <location>
        <begin position="97"/>
        <end position="159"/>
    </location>
</feature>
<organism evidence="4 5">
    <name type="scientific">Aquibacillus albus</name>
    <dbReference type="NCBI Taxonomy" id="1168171"/>
    <lineage>
        <taxon>Bacteria</taxon>
        <taxon>Bacillati</taxon>
        <taxon>Bacillota</taxon>
        <taxon>Bacilli</taxon>
        <taxon>Bacillales</taxon>
        <taxon>Bacillaceae</taxon>
        <taxon>Aquibacillus</taxon>
    </lineage>
</organism>
<name>A0ABS2N032_9BACI</name>
<feature type="signal peptide" evidence="2">
    <location>
        <begin position="1"/>
        <end position="22"/>
    </location>
</feature>
<accession>A0ABS2N032</accession>
<dbReference type="Gene3D" id="2.60.40.1220">
    <property type="match status" value="2"/>
</dbReference>
<dbReference type="Proteomes" id="UP001296943">
    <property type="component" value="Unassembled WGS sequence"/>
</dbReference>
<dbReference type="InterPro" id="IPR001119">
    <property type="entry name" value="SLH_dom"/>
</dbReference>
<dbReference type="EMBL" id="JAFBDR010000008">
    <property type="protein sequence ID" value="MBM7571403.1"/>
    <property type="molecule type" value="Genomic_DNA"/>
</dbReference>
<comment type="caution">
    <text evidence="4">The sequence shown here is derived from an EMBL/GenBank/DDBJ whole genome shotgun (WGS) entry which is preliminary data.</text>
</comment>
<protein>
    <recommendedName>
        <fullName evidence="3">SLH domain-containing protein</fullName>
    </recommendedName>
</protein>
<evidence type="ECO:0000256" key="1">
    <source>
        <dbReference type="ARBA" id="ARBA00022729"/>
    </source>
</evidence>
<dbReference type="RefSeq" id="WP_204498966.1">
    <property type="nucleotide sequence ID" value="NZ_JAFBDR010000008.1"/>
</dbReference>
<reference evidence="4 5" key="1">
    <citation type="submission" date="2021-01" db="EMBL/GenBank/DDBJ databases">
        <title>Genomic Encyclopedia of Type Strains, Phase IV (KMG-IV): sequencing the most valuable type-strain genomes for metagenomic binning, comparative biology and taxonomic classification.</title>
        <authorList>
            <person name="Goeker M."/>
        </authorList>
    </citation>
    <scope>NUCLEOTIDE SEQUENCE [LARGE SCALE GENOMIC DNA]</scope>
    <source>
        <strain evidence="4 5">DSM 23711</strain>
    </source>
</reference>
<feature type="chain" id="PRO_5045874406" description="SLH domain-containing protein" evidence="2">
    <location>
        <begin position="23"/>
        <end position="978"/>
    </location>
</feature>
<keyword evidence="1 2" id="KW-0732">Signal</keyword>
<keyword evidence="5" id="KW-1185">Reference proteome</keyword>
<dbReference type="PROSITE" id="PS51272">
    <property type="entry name" value="SLH"/>
    <property type="match status" value="2"/>
</dbReference>
<evidence type="ECO:0000259" key="3">
    <source>
        <dbReference type="PROSITE" id="PS51272"/>
    </source>
</evidence>